<dbReference type="AlphaFoldDB" id="A0A4Y4DSE7"/>
<reference evidence="2 3" key="1">
    <citation type="submission" date="2019-06" db="EMBL/GenBank/DDBJ databases">
        <title>Whole genome shotgun sequence of Cellulosimicrobium cellulans NBRC 15516.</title>
        <authorList>
            <person name="Hosoyama A."/>
            <person name="Uohara A."/>
            <person name="Ohji S."/>
            <person name="Ichikawa N."/>
        </authorList>
    </citation>
    <scope>NUCLEOTIDE SEQUENCE [LARGE SCALE GENOMIC DNA]</scope>
    <source>
        <strain evidence="2 3">NBRC 15516</strain>
    </source>
</reference>
<organism evidence="2 3">
    <name type="scientific">Cellulosimicrobium cellulans</name>
    <name type="common">Arthrobacter luteus</name>
    <dbReference type="NCBI Taxonomy" id="1710"/>
    <lineage>
        <taxon>Bacteria</taxon>
        <taxon>Bacillati</taxon>
        <taxon>Actinomycetota</taxon>
        <taxon>Actinomycetes</taxon>
        <taxon>Micrococcales</taxon>
        <taxon>Promicromonosporaceae</taxon>
        <taxon>Cellulosimicrobium</taxon>
    </lineage>
</organism>
<comment type="caution">
    <text evidence="2">The sequence shown here is derived from an EMBL/GenBank/DDBJ whole genome shotgun (WGS) entry which is preliminary data.</text>
</comment>
<evidence type="ECO:0000256" key="1">
    <source>
        <dbReference type="SAM" id="MobiDB-lite"/>
    </source>
</evidence>
<protein>
    <submittedName>
        <fullName evidence="2">Uncharacterized protein</fullName>
    </submittedName>
</protein>
<gene>
    <name evidence="2" type="ORF">CCE02nite_02710</name>
</gene>
<feature type="region of interest" description="Disordered" evidence="1">
    <location>
        <begin position="42"/>
        <end position="63"/>
    </location>
</feature>
<sequence>MPDDRVEAPADGRVVVEQRGVRARHVEDVDEVALHALAPLSRSSVRGPHAGEQPAVRRPRRRAAHTLADRSHVDLFAASRPCQILVLDFR</sequence>
<evidence type="ECO:0000313" key="3">
    <source>
        <dbReference type="Proteomes" id="UP000316659"/>
    </source>
</evidence>
<name>A0A4Y4DSE7_CELCE</name>
<evidence type="ECO:0000313" key="2">
    <source>
        <dbReference type="EMBL" id="GED08272.1"/>
    </source>
</evidence>
<dbReference type="Proteomes" id="UP000316659">
    <property type="component" value="Unassembled WGS sequence"/>
</dbReference>
<proteinExistence type="predicted"/>
<accession>A0A4Y4DSE7</accession>
<dbReference type="EMBL" id="BJNZ01000001">
    <property type="protein sequence ID" value="GED08272.1"/>
    <property type="molecule type" value="Genomic_DNA"/>
</dbReference>